<gene>
    <name evidence="4" type="ORF">FAES_0097</name>
</gene>
<organism evidence="4 5">
    <name type="scientific">Fibrella aestuarina BUZ 2</name>
    <dbReference type="NCBI Taxonomy" id="1166018"/>
    <lineage>
        <taxon>Bacteria</taxon>
        <taxon>Pseudomonadati</taxon>
        <taxon>Bacteroidota</taxon>
        <taxon>Cytophagia</taxon>
        <taxon>Cytophagales</taxon>
        <taxon>Spirosomataceae</taxon>
        <taxon>Fibrella</taxon>
    </lineage>
</organism>
<keyword evidence="2" id="KW-0472">Membrane</keyword>
<proteinExistence type="predicted"/>
<keyword evidence="2" id="KW-0812">Transmembrane</keyword>
<dbReference type="InterPro" id="IPR052173">
    <property type="entry name" value="Beta-lactam_resp_regulator"/>
</dbReference>
<evidence type="ECO:0000313" key="5">
    <source>
        <dbReference type="Proteomes" id="UP000011058"/>
    </source>
</evidence>
<feature type="transmembrane region" description="Helical" evidence="2">
    <location>
        <begin position="129"/>
        <end position="148"/>
    </location>
</feature>
<dbReference type="CDD" id="cd07341">
    <property type="entry name" value="M56_BlaR1_MecR1_like"/>
    <property type="match status" value="1"/>
</dbReference>
<dbReference type="Proteomes" id="UP000011058">
    <property type="component" value="Chromosome"/>
</dbReference>
<dbReference type="HOGENOM" id="CLU_013798_3_1_10"/>
<accession>I0K1V8</accession>
<evidence type="ECO:0000256" key="2">
    <source>
        <dbReference type="SAM" id="Phobius"/>
    </source>
</evidence>
<feature type="transmembrane region" description="Helical" evidence="2">
    <location>
        <begin position="6"/>
        <end position="22"/>
    </location>
</feature>
<sequence length="462" mass="51886">MTTYLLESALSLLLLLGFYQLFLENQPIHRLKRVYLLGTLGVAFVAPLLTIEVPVPQPITPPSAVALFLPAENVPGQTTVVTEVTAAPVTYWLWLYAAGTLLMLVRFARNLYQIAAQVRRYAPQPFRGVWLVPLPTDVLPHTFLRYLFVSKAALEQGTLEPELLTHELAHIRQRHSLDVLLIELVLCFGWFNPLLIWLKRAMQRNHEFLADEAVNAAFGNVPGYQHLLLTKLTRATTLPALVSTLTFQTTKQRLLMMTKHASPARTWFAGGTIALVFGIATLLVTTTASTPASSTDPVGQRGDLPAKTTDEGLDLSRLPQFPPATNRQIAEVERWFSQVMVAVPDSSAPDKWVRRKYADLTQNEKRYVVCPLPERPKAISPVYLNDYKNKAKYDPIHVDGQEVKDFAANKLTADDIAFYQLSPYGEGANEKTAVFLYTRAGFEVYKKRQEANPLVFVKVTKW</sequence>
<evidence type="ECO:0000313" key="4">
    <source>
        <dbReference type="EMBL" id="CCG98111.1"/>
    </source>
</evidence>
<dbReference type="Pfam" id="PF05569">
    <property type="entry name" value="Peptidase_M56"/>
    <property type="match status" value="1"/>
</dbReference>
<feature type="transmembrane region" description="Helical" evidence="2">
    <location>
        <begin position="266"/>
        <end position="284"/>
    </location>
</feature>
<dbReference type="KEGG" id="fae:FAES_0097"/>
<protein>
    <recommendedName>
        <fullName evidence="3">Peptidase M56 domain-containing protein</fullName>
    </recommendedName>
</protein>
<feature type="transmembrane region" description="Helical" evidence="2">
    <location>
        <begin position="34"/>
        <end position="51"/>
    </location>
</feature>
<evidence type="ECO:0000259" key="3">
    <source>
        <dbReference type="Pfam" id="PF05569"/>
    </source>
</evidence>
<feature type="compositionally biased region" description="Low complexity" evidence="1">
    <location>
        <begin position="289"/>
        <end position="298"/>
    </location>
</feature>
<dbReference type="InterPro" id="IPR008756">
    <property type="entry name" value="Peptidase_M56"/>
</dbReference>
<keyword evidence="5" id="KW-1185">Reference proteome</keyword>
<reference evidence="4 5" key="1">
    <citation type="journal article" date="2012" name="J. Bacteriol.">
        <title>Genome Sequence of Fibrella aestuarina BUZ 2T, a Filamentous Marine Bacterium.</title>
        <authorList>
            <person name="Filippini M."/>
            <person name="Qi W."/>
            <person name="Blom J."/>
            <person name="Goesmann A."/>
            <person name="Smits T.H."/>
            <person name="Bagheri H.C."/>
        </authorList>
    </citation>
    <scope>NUCLEOTIDE SEQUENCE [LARGE SCALE GENOMIC DNA]</scope>
    <source>
        <strain evidence="5">BUZ 2T</strain>
    </source>
</reference>
<dbReference type="EMBL" id="HE796683">
    <property type="protein sequence ID" value="CCG98111.1"/>
    <property type="molecule type" value="Genomic_DNA"/>
</dbReference>
<dbReference type="PANTHER" id="PTHR34978:SF3">
    <property type="entry name" value="SLR0241 PROTEIN"/>
    <property type="match status" value="1"/>
</dbReference>
<name>I0K1V8_9BACT</name>
<dbReference type="AlphaFoldDB" id="I0K1V8"/>
<dbReference type="eggNOG" id="COG4219">
    <property type="taxonomic scope" value="Bacteria"/>
</dbReference>
<keyword evidence="2" id="KW-1133">Transmembrane helix</keyword>
<dbReference type="OrthoDB" id="1522859at2"/>
<dbReference type="STRING" id="1166018.FAES_0097"/>
<feature type="transmembrane region" description="Helical" evidence="2">
    <location>
        <begin position="91"/>
        <end position="108"/>
    </location>
</feature>
<feature type="transmembrane region" description="Helical" evidence="2">
    <location>
        <begin position="179"/>
        <end position="198"/>
    </location>
</feature>
<dbReference type="PANTHER" id="PTHR34978">
    <property type="entry name" value="POSSIBLE SENSOR-TRANSDUCER PROTEIN BLAR"/>
    <property type="match status" value="1"/>
</dbReference>
<feature type="domain" description="Peptidase M56" evidence="3">
    <location>
        <begin position="164"/>
        <end position="256"/>
    </location>
</feature>
<dbReference type="RefSeq" id="WP_015329211.1">
    <property type="nucleotide sequence ID" value="NC_020054.1"/>
</dbReference>
<evidence type="ECO:0000256" key="1">
    <source>
        <dbReference type="SAM" id="MobiDB-lite"/>
    </source>
</evidence>
<feature type="region of interest" description="Disordered" evidence="1">
    <location>
        <begin position="289"/>
        <end position="320"/>
    </location>
</feature>